<keyword evidence="2" id="KW-0732">Signal</keyword>
<accession>A0ABV5GBR0</accession>
<reference evidence="3 4" key="1">
    <citation type="submission" date="2024-09" db="EMBL/GenBank/DDBJ databases">
        <authorList>
            <person name="Sun Q."/>
            <person name="Mori K."/>
        </authorList>
    </citation>
    <scope>NUCLEOTIDE SEQUENCE [LARGE SCALE GENOMIC DNA]</scope>
    <source>
        <strain evidence="3 4">CECT 8460</strain>
    </source>
</reference>
<dbReference type="RefSeq" id="WP_290285757.1">
    <property type="nucleotide sequence ID" value="NZ_JAUFQN010000019.1"/>
</dbReference>
<evidence type="ECO:0000313" key="3">
    <source>
        <dbReference type="EMBL" id="MFB9088528.1"/>
    </source>
</evidence>
<dbReference type="Proteomes" id="UP001589576">
    <property type="component" value="Unassembled WGS sequence"/>
</dbReference>
<organism evidence="3 4">
    <name type="scientific">Flavobacterium paronense</name>
    <dbReference type="NCBI Taxonomy" id="1392775"/>
    <lineage>
        <taxon>Bacteria</taxon>
        <taxon>Pseudomonadati</taxon>
        <taxon>Bacteroidota</taxon>
        <taxon>Flavobacteriia</taxon>
        <taxon>Flavobacteriales</taxon>
        <taxon>Flavobacteriaceae</taxon>
        <taxon>Flavobacterium</taxon>
    </lineage>
</organism>
<evidence type="ECO:0000256" key="2">
    <source>
        <dbReference type="SAM" id="SignalP"/>
    </source>
</evidence>
<dbReference type="EMBL" id="JBHMFB010000007">
    <property type="protein sequence ID" value="MFB9088528.1"/>
    <property type="molecule type" value="Genomic_DNA"/>
</dbReference>
<gene>
    <name evidence="3" type="ORF">ACFFUU_02830</name>
</gene>
<name>A0ABV5GBR0_9FLAO</name>
<feature type="region of interest" description="Disordered" evidence="1">
    <location>
        <begin position="113"/>
        <end position="135"/>
    </location>
</feature>
<keyword evidence="4" id="KW-1185">Reference proteome</keyword>
<comment type="caution">
    <text evidence="3">The sequence shown here is derived from an EMBL/GenBank/DDBJ whole genome shotgun (WGS) entry which is preliminary data.</text>
</comment>
<sequence>MKTLKVIAIVLMLIVTSSITAQVTVNIGARPVWGPAYTTEEYYYLSDIDSYYDIRQSQFIYLNNGTWVRSRALPRRYRNYNLNTGHIVVLNNYHGRSPYTHFKKHKVKFYNNGTHWKGNGDRKENHGNGKGKRNK</sequence>
<evidence type="ECO:0000256" key="1">
    <source>
        <dbReference type="SAM" id="MobiDB-lite"/>
    </source>
</evidence>
<protein>
    <submittedName>
        <fullName evidence="3">Uncharacterized protein</fullName>
    </submittedName>
</protein>
<feature type="compositionally biased region" description="Basic and acidic residues" evidence="1">
    <location>
        <begin position="118"/>
        <end position="127"/>
    </location>
</feature>
<evidence type="ECO:0000313" key="4">
    <source>
        <dbReference type="Proteomes" id="UP001589576"/>
    </source>
</evidence>
<feature type="signal peptide" evidence="2">
    <location>
        <begin position="1"/>
        <end position="21"/>
    </location>
</feature>
<proteinExistence type="predicted"/>
<feature type="chain" id="PRO_5046711895" evidence="2">
    <location>
        <begin position="22"/>
        <end position="135"/>
    </location>
</feature>